<gene>
    <name evidence="2" type="ORF">PDM29_01400</name>
</gene>
<feature type="region of interest" description="Disordered" evidence="1">
    <location>
        <begin position="269"/>
        <end position="289"/>
    </location>
</feature>
<evidence type="ECO:0000313" key="2">
    <source>
        <dbReference type="EMBL" id="WNH52952.1"/>
    </source>
</evidence>
<dbReference type="RefSeq" id="WP_311192120.1">
    <property type="nucleotide sequence ID" value="NZ_CP115541.1"/>
</dbReference>
<proteinExistence type="predicted"/>
<dbReference type="EMBL" id="CP115541">
    <property type="protein sequence ID" value="WNH52952.1"/>
    <property type="molecule type" value="Genomic_DNA"/>
</dbReference>
<reference evidence="2 3" key="1">
    <citation type="submission" date="2022-12" db="EMBL/GenBank/DDBJ databases">
        <title>Two new species, Stenotrophomonas aracearum and Stenotrophomonas oahuensis, isolated from Anthurium (Araceae family) in Hawaii.</title>
        <authorList>
            <person name="Chunag S.C."/>
            <person name="Dobhal S."/>
            <person name="Alvarez A."/>
            <person name="Arif M."/>
        </authorList>
    </citation>
    <scope>NUCLEOTIDE SEQUENCE [LARGE SCALE GENOMIC DNA]</scope>
    <source>
        <strain evidence="2 3">A5586</strain>
    </source>
</reference>
<organism evidence="2 3">
    <name type="scientific">Stenotrophomonas oahuensis</name>
    <dbReference type="NCBI Taxonomy" id="3003271"/>
    <lineage>
        <taxon>Bacteria</taxon>
        <taxon>Pseudomonadati</taxon>
        <taxon>Pseudomonadota</taxon>
        <taxon>Gammaproteobacteria</taxon>
        <taxon>Lysobacterales</taxon>
        <taxon>Lysobacteraceae</taxon>
        <taxon>Stenotrophomonas</taxon>
    </lineage>
</organism>
<sequence length="966" mass="104765">MPIIPSSSGMHRAQYVPFNAAKVVKGISLANIRNEKQNPFRCGMSSVSGAYHRDALGFAMSKSQDVMANASDLSAREQECIQRTLGWLNSGGGIGNIVLQRIAALGASHAAVVELVKDAPGDSDLRALERQVTKMIVDLGIAIGGCRTPPQGAALKTLEKAVAKLNDKADLCVKSCSSIIGGQRLMEAIGRAILPQPIMNALVDKRPDLVERISKDGAGAIDLTELLNAQAMRTVECMVNVELDVADPQAAVTAVIQLLKIPEFVVERDPGKEGAQPNKEKGVSDLPPGLREFAGDGKNVAVNYNDFGKMGNKSTVDGASAARLAEVDLEKHRITIHGMLEAFKLGLERNRGCGHLITDIHNPGGNVGTPAQDPRRATTTGSIEIQTDLAESAQLNGESLKREFHAGSNNVQNGNEEGAGTLHPQQHPVHTVSETNDNTFAEGDADDSLDDAISPDPSVRVNAQEDNSRSLDVGLRDGEQQPVGDDNDPGSTEELLRRFDNLRSPVRVDVNGRERIENETLRQSGTPLTYVTEVLIPVVEPQDADVNPDPPLANLLEDDARATNELASRLDQDATLTSNARSHDAPPVRAGFTTIREDESTARAAAAKMFQPINPVEEFKFYLDDLADDPMTRRVVRERPPRLVQGYEEVVDATGRKEVIPVRQDASRFALNFGAHVMPSDLVKYQKEQEIIKAAPWRGARHELAPEKHEYLELARVLNAREEARNAGMVLKPLNIREELKRINVKEGKDPAPQKTFGKAFERAAAWADAASKPVVPDAGGEMRDPLKAPRNNMGQVAQWLQSQPQQMDPVDPEAGVTPFSQPVPGAQDSHAKLRDMLSSLRTQPVKREPSVFGLLKGSAAPSSESAASDGGTGAHVAKRVLFDPPLNSIGSSAAPSEASDDDSIKWHQGTLDELMDEHSVQLDKRPRFVPNPQPLTEKPIVVNERDSMPIFSSGLTREQNLRMMQ</sequence>
<feature type="region of interest" description="Disordered" evidence="1">
    <location>
        <begin position="408"/>
        <end position="498"/>
    </location>
</feature>
<keyword evidence="3" id="KW-1185">Reference proteome</keyword>
<evidence type="ECO:0008006" key="4">
    <source>
        <dbReference type="Google" id="ProtNLM"/>
    </source>
</evidence>
<dbReference type="Proteomes" id="UP001302072">
    <property type="component" value="Chromosome"/>
</dbReference>
<feature type="region of interest" description="Disordered" evidence="1">
    <location>
        <begin position="923"/>
        <end position="942"/>
    </location>
</feature>
<feature type="compositionally biased region" description="Basic and acidic residues" evidence="1">
    <location>
        <begin position="269"/>
        <end position="283"/>
    </location>
</feature>
<name>A0ABY9YPW6_9GAMM</name>
<accession>A0ABY9YPW6</accession>
<evidence type="ECO:0000313" key="3">
    <source>
        <dbReference type="Proteomes" id="UP001302072"/>
    </source>
</evidence>
<evidence type="ECO:0000256" key="1">
    <source>
        <dbReference type="SAM" id="MobiDB-lite"/>
    </source>
</evidence>
<protein>
    <recommendedName>
        <fullName evidence="4">Avirulence protein</fullName>
    </recommendedName>
</protein>
<feature type="compositionally biased region" description="Basic and acidic residues" evidence="1">
    <location>
        <begin position="466"/>
        <end position="479"/>
    </location>
</feature>